<reference evidence="1" key="2">
    <citation type="submission" date="2022-06" db="UniProtKB">
        <authorList>
            <consortium name="EnsemblMetazoa"/>
        </authorList>
    </citation>
    <scope>IDENTIFICATION</scope>
    <source>
        <strain evidence="1">PS312</strain>
    </source>
</reference>
<dbReference type="Proteomes" id="UP000005239">
    <property type="component" value="Unassembled WGS sequence"/>
</dbReference>
<name>A0A2A6BT49_PRIPA</name>
<accession>A0A2A6BT49</accession>
<sequence>MTHCRSTPHLSHRFLAEVLVHAERLIDLPSLLFCDQYPDMYWADQDEATFKYKTEVVFNQPYGSVLLVICTFLPLVDFRTFIDPCLPPEGGERAWGMERAQREGRGQDRCVRQAISPRLPCSPKISYFWNDEKREKLISTTCHLEPTTAQYEQLICPSSSAPPKTSNRRVTEN</sequence>
<protein>
    <submittedName>
        <fullName evidence="1">Uncharacterized protein</fullName>
    </submittedName>
</protein>
<evidence type="ECO:0000313" key="1">
    <source>
        <dbReference type="EnsemblMetazoa" id="PPA37236.1"/>
    </source>
</evidence>
<accession>A0A8R1UPF9</accession>
<gene>
    <name evidence="1" type="primary">WBGene00275605</name>
</gene>
<dbReference type="AlphaFoldDB" id="A0A2A6BT49"/>
<evidence type="ECO:0000313" key="2">
    <source>
        <dbReference type="Proteomes" id="UP000005239"/>
    </source>
</evidence>
<dbReference type="EnsemblMetazoa" id="PPA37236.1">
    <property type="protein sequence ID" value="PPA37236.1"/>
    <property type="gene ID" value="WBGene00275605"/>
</dbReference>
<proteinExistence type="predicted"/>
<organism evidence="1 2">
    <name type="scientific">Pristionchus pacificus</name>
    <name type="common">Parasitic nematode worm</name>
    <dbReference type="NCBI Taxonomy" id="54126"/>
    <lineage>
        <taxon>Eukaryota</taxon>
        <taxon>Metazoa</taxon>
        <taxon>Ecdysozoa</taxon>
        <taxon>Nematoda</taxon>
        <taxon>Chromadorea</taxon>
        <taxon>Rhabditida</taxon>
        <taxon>Rhabditina</taxon>
        <taxon>Diplogasteromorpha</taxon>
        <taxon>Diplogasteroidea</taxon>
        <taxon>Neodiplogasteridae</taxon>
        <taxon>Pristionchus</taxon>
    </lineage>
</organism>
<reference evidence="2" key="1">
    <citation type="journal article" date="2008" name="Nat. Genet.">
        <title>The Pristionchus pacificus genome provides a unique perspective on nematode lifestyle and parasitism.</title>
        <authorList>
            <person name="Dieterich C."/>
            <person name="Clifton S.W."/>
            <person name="Schuster L.N."/>
            <person name="Chinwalla A."/>
            <person name="Delehaunty K."/>
            <person name="Dinkelacker I."/>
            <person name="Fulton L."/>
            <person name="Fulton R."/>
            <person name="Godfrey J."/>
            <person name="Minx P."/>
            <person name="Mitreva M."/>
            <person name="Roeseler W."/>
            <person name="Tian H."/>
            <person name="Witte H."/>
            <person name="Yang S.P."/>
            <person name="Wilson R.K."/>
            <person name="Sommer R.J."/>
        </authorList>
    </citation>
    <scope>NUCLEOTIDE SEQUENCE [LARGE SCALE GENOMIC DNA]</scope>
    <source>
        <strain evidence="2">PS312</strain>
    </source>
</reference>
<keyword evidence="2" id="KW-1185">Reference proteome</keyword>